<name>A0A3B5AAK5_9TELE</name>
<keyword evidence="1" id="KW-1015">Disulfide bond</keyword>
<dbReference type="PANTHER" id="PTHR24271:SF48">
    <property type="entry name" value="KALLIKREIN-14"/>
    <property type="match status" value="1"/>
</dbReference>
<protein>
    <submittedName>
        <fullName evidence="2">Uncharacterized protein</fullName>
    </submittedName>
</protein>
<dbReference type="GO" id="GO:0030141">
    <property type="term" value="C:secretory granule"/>
    <property type="evidence" value="ECO:0007669"/>
    <property type="project" value="TreeGrafter"/>
</dbReference>
<dbReference type="Ensembl" id="ENSSPAT00000017686.1">
    <property type="protein sequence ID" value="ENSSPAP00000017416.1"/>
    <property type="gene ID" value="ENSSPAG00000013130.1"/>
</dbReference>
<dbReference type="SUPFAM" id="SSF50494">
    <property type="entry name" value="Trypsin-like serine proteases"/>
    <property type="match status" value="1"/>
</dbReference>
<dbReference type="Gene3D" id="2.40.10.10">
    <property type="entry name" value="Trypsin-like serine proteases"/>
    <property type="match status" value="1"/>
</dbReference>
<dbReference type="InterPro" id="IPR009003">
    <property type="entry name" value="Peptidase_S1_PA"/>
</dbReference>
<evidence type="ECO:0000313" key="2">
    <source>
        <dbReference type="Ensembl" id="ENSSPAP00000017416.1"/>
    </source>
</evidence>
<dbReference type="InterPro" id="IPR043504">
    <property type="entry name" value="Peptidase_S1_PA_chymotrypsin"/>
</dbReference>
<dbReference type="PANTHER" id="PTHR24271">
    <property type="entry name" value="KALLIKREIN-RELATED"/>
    <property type="match status" value="1"/>
</dbReference>
<proteinExistence type="predicted"/>
<reference evidence="2" key="1">
    <citation type="submission" date="2023-09" db="UniProtKB">
        <authorList>
            <consortium name="Ensembl"/>
        </authorList>
    </citation>
    <scope>IDENTIFICATION</scope>
</reference>
<evidence type="ECO:0000256" key="1">
    <source>
        <dbReference type="ARBA" id="ARBA00023157"/>
    </source>
</evidence>
<accession>A0A3B5AAK5</accession>
<organism evidence="2">
    <name type="scientific">Stegastes partitus</name>
    <name type="common">bicolor damselfish</name>
    <dbReference type="NCBI Taxonomy" id="144197"/>
    <lineage>
        <taxon>Eukaryota</taxon>
        <taxon>Metazoa</taxon>
        <taxon>Chordata</taxon>
        <taxon>Craniata</taxon>
        <taxon>Vertebrata</taxon>
        <taxon>Euteleostomi</taxon>
        <taxon>Actinopterygii</taxon>
        <taxon>Neopterygii</taxon>
        <taxon>Teleostei</taxon>
        <taxon>Neoteleostei</taxon>
        <taxon>Acanthomorphata</taxon>
        <taxon>Ovalentaria</taxon>
        <taxon>Pomacentridae</taxon>
        <taxon>Stegastes</taxon>
    </lineage>
</organism>
<dbReference type="AlphaFoldDB" id="A0A3B5AAK5"/>
<dbReference type="STRING" id="144197.ENSSPAP00000017416"/>
<sequence>MKLLLLVLGLAGAFPLEDNKVCQPHSRPWQVYGGGWNFLPVCTQVDPTARLHRLGNMTTVWRRSTEQHIHIADLSQPLPVTSPQPHPVDQPTPLPRRCPQPEETCYVSGWGATIPNQCKLVCYRTCMNTFPEFWRPGMNCSGQADTDDCTNDSGSVMKCDGHPADPIVDTKLCKYNDWISSEMDRYSAALEIHLSTDKMETLL</sequence>